<comment type="caution">
    <text evidence="1">The sequence shown here is derived from an EMBL/GenBank/DDBJ whole genome shotgun (WGS) entry which is preliminary data.</text>
</comment>
<keyword evidence="2" id="KW-1185">Reference proteome</keyword>
<organism evidence="1 2">
    <name type="scientific">Virgisporangium ochraceum</name>
    <dbReference type="NCBI Taxonomy" id="65505"/>
    <lineage>
        <taxon>Bacteria</taxon>
        <taxon>Bacillati</taxon>
        <taxon>Actinomycetota</taxon>
        <taxon>Actinomycetes</taxon>
        <taxon>Micromonosporales</taxon>
        <taxon>Micromonosporaceae</taxon>
        <taxon>Virgisporangium</taxon>
    </lineage>
</organism>
<proteinExistence type="predicted"/>
<protein>
    <submittedName>
        <fullName evidence="1">Uncharacterized protein</fullName>
    </submittedName>
</protein>
<name>A0A8J3ZUH0_9ACTN</name>
<gene>
    <name evidence="1" type="ORF">Voc01_042500</name>
</gene>
<reference evidence="1" key="1">
    <citation type="submission" date="2021-01" db="EMBL/GenBank/DDBJ databases">
        <title>Whole genome shotgun sequence of Virgisporangium ochraceum NBRC 16418.</title>
        <authorList>
            <person name="Komaki H."/>
            <person name="Tamura T."/>
        </authorList>
    </citation>
    <scope>NUCLEOTIDE SEQUENCE</scope>
    <source>
        <strain evidence="1">NBRC 16418</strain>
    </source>
</reference>
<evidence type="ECO:0000313" key="1">
    <source>
        <dbReference type="EMBL" id="GIJ69333.1"/>
    </source>
</evidence>
<dbReference type="Proteomes" id="UP000635606">
    <property type="component" value="Unassembled WGS sequence"/>
</dbReference>
<dbReference type="EMBL" id="BOPH01000061">
    <property type="protein sequence ID" value="GIJ69333.1"/>
    <property type="molecule type" value="Genomic_DNA"/>
</dbReference>
<dbReference type="AlphaFoldDB" id="A0A8J3ZUH0"/>
<dbReference type="RefSeq" id="WP_203929263.1">
    <property type="nucleotide sequence ID" value="NZ_BOPH01000061.1"/>
</dbReference>
<sequence>MSISSYVVCPSRKLILALGKRLSDPNGTVIGFSIGEHFTADDPERTRALLKFLADTAGETLVVKFSDDPEFEHIAGYREIGGDTYDDIPFDEYLRGSPGR</sequence>
<evidence type="ECO:0000313" key="2">
    <source>
        <dbReference type="Proteomes" id="UP000635606"/>
    </source>
</evidence>
<accession>A0A8J3ZUH0</accession>